<dbReference type="PANTHER" id="PTHR38106">
    <property type="entry name" value="RNA CHAPERONE PROQ"/>
    <property type="match status" value="1"/>
</dbReference>
<dbReference type="SUPFAM" id="SSF48657">
    <property type="entry name" value="FinO-like"/>
    <property type="match status" value="1"/>
</dbReference>
<dbReference type="PANTHER" id="PTHR38106:SF1">
    <property type="entry name" value="RNA CHAPERONE PROQ"/>
    <property type="match status" value="1"/>
</dbReference>
<keyword evidence="3" id="KW-0143">Chaperone</keyword>
<protein>
    <recommendedName>
        <fullName evidence="4">ProQ/FinO domain-containing protein</fullName>
    </recommendedName>
</protein>
<keyword evidence="2" id="KW-0694">RNA-binding</keyword>
<evidence type="ECO:0000256" key="3">
    <source>
        <dbReference type="ARBA" id="ARBA00023186"/>
    </source>
</evidence>
<evidence type="ECO:0000256" key="1">
    <source>
        <dbReference type="ARBA" id="ARBA00022490"/>
    </source>
</evidence>
<accession>A0ABP8L9K6</accession>
<dbReference type="Gene3D" id="1.10.1710.10">
    <property type="entry name" value="ProQ/FinO domain"/>
    <property type="match status" value="1"/>
</dbReference>
<evidence type="ECO:0000256" key="2">
    <source>
        <dbReference type="ARBA" id="ARBA00022884"/>
    </source>
</evidence>
<dbReference type="EMBL" id="BAABEX010000013">
    <property type="protein sequence ID" value="GAA4424835.1"/>
    <property type="molecule type" value="Genomic_DNA"/>
</dbReference>
<sequence length="214" mass="24188">MADGPLAQRPVRRGPPLLEQLAVLYPQLFGAVVRPLKRGVFQDLMEAHPGLFARDELKAALGWHTRSTRYLQAVAEGQRRHDLSGQPVEDMAPEHVHHALLEVFRRRKPREGEDLAAKLRRRLIQAFEASGLTREDYVARVGHRDAQAQAQLDEALAEWAERAAKDEALLRAFESSEQTTEAFAEMYGLPLGATQQTLERARRLRERQPAPAVH</sequence>
<evidence type="ECO:0000259" key="4">
    <source>
        <dbReference type="SMART" id="SM00945"/>
    </source>
</evidence>
<name>A0ABP8L9K6_9BURK</name>
<dbReference type="InterPro" id="IPR016103">
    <property type="entry name" value="ProQ/FinO"/>
</dbReference>
<dbReference type="InterPro" id="IPR036442">
    <property type="entry name" value="ProQ/FinO_sf"/>
</dbReference>
<keyword evidence="6" id="KW-1185">Reference proteome</keyword>
<dbReference type="Pfam" id="PF04352">
    <property type="entry name" value="ProQ"/>
    <property type="match status" value="1"/>
</dbReference>
<gene>
    <name evidence="5" type="ORF">GCM10023090_18870</name>
</gene>
<dbReference type="Proteomes" id="UP001501788">
    <property type="component" value="Unassembled WGS sequence"/>
</dbReference>
<keyword evidence="1" id="KW-0963">Cytoplasm</keyword>
<dbReference type="SMART" id="SM00945">
    <property type="entry name" value="ProQ"/>
    <property type="match status" value="1"/>
</dbReference>
<proteinExistence type="predicted"/>
<reference evidence="6" key="1">
    <citation type="journal article" date="2019" name="Int. J. Syst. Evol. Microbiol.">
        <title>The Global Catalogue of Microorganisms (GCM) 10K type strain sequencing project: providing services to taxonomists for standard genome sequencing and annotation.</title>
        <authorList>
            <consortium name="The Broad Institute Genomics Platform"/>
            <consortium name="The Broad Institute Genome Sequencing Center for Infectious Disease"/>
            <person name="Wu L."/>
            <person name="Ma J."/>
        </authorList>
    </citation>
    <scope>NUCLEOTIDE SEQUENCE [LARGE SCALE GENOMIC DNA]</scope>
    <source>
        <strain evidence="6">JCM 31890</strain>
    </source>
</reference>
<evidence type="ECO:0000313" key="6">
    <source>
        <dbReference type="Proteomes" id="UP001501788"/>
    </source>
</evidence>
<comment type="caution">
    <text evidence="5">The sequence shown here is derived from an EMBL/GenBank/DDBJ whole genome shotgun (WGS) entry which is preliminary data.</text>
</comment>
<dbReference type="InterPro" id="IPR023529">
    <property type="entry name" value="ProQ"/>
</dbReference>
<organism evidence="5 6">
    <name type="scientific">Acidovorax lacteus</name>
    <dbReference type="NCBI Taxonomy" id="1924988"/>
    <lineage>
        <taxon>Bacteria</taxon>
        <taxon>Pseudomonadati</taxon>
        <taxon>Pseudomonadota</taxon>
        <taxon>Betaproteobacteria</taxon>
        <taxon>Burkholderiales</taxon>
        <taxon>Comamonadaceae</taxon>
        <taxon>Acidovorax</taxon>
    </lineage>
</organism>
<feature type="domain" description="ProQ/FinO" evidence="4">
    <location>
        <begin position="9"/>
        <end position="119"/>
    </location>
</feature>
<evidence type="ECO:0000313" key="5">
    <source>
        <dbReference type="EMBL" id="GAA4424835.1"/>
    </source>
</evidence>